<comment type="caution">
    <text evidence="9">Lacks conserved residue(s) required for the propagation of feature annotation.</text>
</comment>
<comment type="pathway">
    <text evidence="2 9">Carbohydrate degradation; glycolysis; D-glyceraldehyde 3-phosphate and glycerone phosphate from D-glucose: step 3/4.</text>
</comment>
<evidence type="ECO:0000256" key="4">
    <source>
        <dbReference type="ARBA" id="ARBA00022679"/>
    </source>
</evidence>
<feature type="binding site" evidence="9">
    <location>
        <begin position="76"/>
        <end position="77"/>
    </location>
    <ligand>
        <name>ATP</name>
        <dbReference type="ChEBI" id="CHEBI:30616"/>
    </ligand>
</feature>
<dbReference type="PIRSF" id="PIRSF000532">
    <property type="entry name" value="ATP_PFK_prok"/>
    <property type="match status" value="1"/>
</dbReference>
<feature type="binding site" evidence="9">
    <location>
        <position position="118"/>
    </location>
    <ligand>
        <name>Mg(2+)</name>
        <dbReference type="ChEBI" id="CHEBI:18420"/>
        <note>catalytic</note>
    </ligand>
</feature>
<evidence type="ECO:0000256" key="6">
    <source>
        <dbReference type="ARBA" id="ARBA00022777"/>
    </source>
</evidence>
<feature type="binding site" description="in other chain" evidence="9">
    <location>
        <position position="237"/>
    </location>
    <ligand>
        <name>substrate</name>
        <note>ligand shared between dimeric partners</note>
    </ligand>
</feature>
<dbReference type="Gene3D" id="3.40.50.450">
    <property type="match status" value="1"/>
</dbReference>
<dbReference type="NCBIfam" id="NF002872">
    <property type="entry name" value="PRK03202.1"/>
    <property type="match status" value="1"/>
</dbReference>
<dbReference type="InterPro" id="IPR012829">
    <property type="entry name" value="Phosphofructokinase_III"/>
</dbReference>
<dbReference type="PROSITE" id="PS00433">
    <property type="entry name" value="PHOSPHOFRUCTOKINASE"/>
    <property type="match status" value="1"/>
</dbReference>
<evidence type="ECO:0000256" key="5">
    <source>
        <dbReference type="ARBA" id="ARBA00022723"/>
    </source>
</evidence>
<evidence type="ECO:0000256" key="2">
    <source>
        <dbReference type="ARBA" id="ARBA00004679"/>
    </source>
</evidence>
<keyword evidence="9" id="KW-0067">ATP-binding</keyword>
<dbReference type="EC" id="2.7.1.11" evidence="9"/>
<dbReference type="PANTHER" id="PTHR13697:SF52">
    <property type="entry name" value="ATP-DEPENDENT 6-PHOSPHOFRUCTOKINASE 3"/>
    <property type="match status" value="1"/>
</dbReference>
<dbReference type="GO" id="GO:0003872">
    <property type="term" value="F:6-phosphofructokinase activity"/>
    <property type="evidence" value="ECO:0007669"/>
    <property type="project" value="UniProtKB-EC"/>
</dbReference>
<evidence type="ECO:0000256" key="9">
    <source>
        <dbReference type="HAMAP-Rule" id="MF_01976"/>
    </source>
</evidence>
<keyword evidence="5 9" id="KW-0479">Metal-binding</keyword>
<comment type="catalytic activity">
    <reaction evidence="9">
        <text>beta-D-fructose 6-phosphate + ATP = beta-D-fructose 1,6-bisphosphate + ADP + H(+)</text>
        <dbReference type="Rhea" id="RHEA:16109"/>
        <dbReference type="ChEBI" id="CHEBI:15378"/>
        <dbReference type="ChEBI" id="CHEBI:30616"/>
        <dbReference type="ChEBI" id="CHEBI:32966"/>
        <dbReference type="ChEBI" id="CHEBI:57634"/>
        <dbReference type="ChEBI" id="CHEBI:456216"/>
        <dbReference type="EC" id="2.7.1.11"/>
    </reaction>
</comment>
<feature type="binding site" description="in other chain" evidence="9">
    <location>
        <begin position="184"/>
        <end position="186"/>
    </location>
    <ligand>
        <name>substrate</name>
        <note>ligand shared between dimeric partners</note>
    </ligand>
</feature>
<feature type="binding site" description="in other chain" evidence="9">
    <location>
        <begin position="140"/>
        <end position="142"/>
    </location>
    <ligand>
        <name>substrate</name>
        <note>ligand shared between dimeric partners</note>
    </ligand>
</feature>
<evidence type="ECO:0000259" key="10">
    <source>
        <dbReference type="Pfam" id="PF00365"/>
    </source>
</evidence>
<proteinExistence type="inferred from homology"/>
<keyword evidence="4 9" id="KW-0808">Transferase</keyword>
<dbReference type="HAMAP" id="MF_01976">
    <property type="entry name" value="Phosphofructokinase_III"/>
    <property type="match status" value="1"/>
</dbReference>
<comment type="subunit">
    <text evidence="9">Homodimer or homotetramer.</text>
</comment>
<feature type="binding site" evidence="9">
    <location>
        <position position="177"/>
    </location>
    <ligand>
        <name>substrate</name>
        <note>ligand shared between dimeric partners</note>
    </ligand>
</feature>
<evidence type="ECO:0000256" key="7">
    <source>
        <dbReference type="ARBA" id="ARBA00022842"/>
    </source>
</evidence>
<dbReference type="PRINTS" id="PR00476">
    <property type="entry name" value="PHFRCTKINASE"/>
</dbReference>
<evidence type="ECO:0000313" key="12">
    <source>
        <dbReference type="Proteomes" id="UP001165395"/>
    </source>
</evidence>
<evidence type="ECO:0000313" key="11">
    <source>
        <dbReference type="EMBL" id="MCB6185300.1"/>
    </source>
</evidence>
<comment type="subcellular location">
    <subcellularLocation>
        <location evidence="9">Cytoplasm</location>
    </subcellularLocation>
</comment>
<comment type="caution">
    <text evidence="11">The sequence shown here is derived from an EMBL/GenBank/DDBJ whole genome shotgun (WGS) entry which is preliminary data.</text>
</comment>
<dbReference type="PANTHER" id="PTHR13697">
    <property type="entry name" value="PHOSPHOFRUCTOKINASE"/>
    <property type="match status" value="1"/>
</dbReference>
<feature type="binding site" evidence="9">
    <location>
        <begin position="117"/>
        <end position="120"/>
    </location>
    <ligand>
        <name>ATP</name>
        <dbReference type="ChEBI" id="CHEBI:30616"/>
    </ligand>
</feature>
<dbReference type="InterPro" id="IPR035966">
    <property type="entry name" value="PKF_sf"/>
</dbReference>
<keyword evidence="8 9" id="KW-0324">Glycolysis</keyword>
<comment type="similarity">
    <text evidence="9">Belongs to the phosphofructokinase type A (PFKA) family. Mixed-substrate PFK group III subfamily.</text>
</comment>
<accession>A0ABS8DAT2</accession>
<feature type="site" description="Important for substrate specificity; cannot use PPi as phosphoryl donor" evidence="9">
    <location>
        <position position="119"/>
    </location>
</feature>
<keyword evidence="12" id="KW-1185">Reference proteome</keyword>
<dbReference type="EMBL" id="JAJBZT010000015">
    <property type="protein sequence ID" value="MCB6185300.1"/>
    <property type="molecule type" value="Genomic_DNA"/>
</dbReference>
<protein>
    <recommendedName>
        <fullName evidence="9">ATP-dependent 6-phosphofructokinase</fullName>
        <shortName evidence="9">ATP-PFK</shortName>
        <shortName evidence="9">Phosphofructokinase</shortName>
        <ecNumber evidence="9">2.7.1.11</ecNumber>
    </recommendedName>
    <alternativeName>
        <fullName evidence="9">Phosphohexokinase</fullName>
    </alternativeName>
</protein>
<dbReference type="SUPFAM" id="SSF53784">
    <property type="entry name" value="Phosphofructokinase"/>
    <property type="match status" value="1"/>
</dbReference>
<evidence type="ECO:0000256" key="3">
    <source>
        <dbReference type="ARBA" id="ARBA00022490"/>
    </source>
</evidence>
<dbReference type="Gene3D" id="3.40.50.460">
    <property type="entry name" value="Phosphofructokinase domain"/>
    <property type="match status" value="1"/>
</dbReference>
<feature type="domain" description="Phosphofructokinase" evidence="10">
    <location>
        <begin position="6"/>
        <end position="311"/>
    </location>
</feature>
<evidence type="ECO:0000256" key="8">
    <source>
        <dbReference type="ARBA" id="ARBA00023152"/>
    </source>
</evidence>
<feature type="binding site" description="in other chain" evidence="9">
    <location>
        <begin position="286"/>
        <end position="289"/>
    </location>
    <ligand>
        <name>substrate</name>
        <note>ligand shared between dimeric partners</note>
    </ligand>
</feature>
<evidence type="ECO:0000256" key="1">
    <source>
        <dbReference type="ARBA" id="ARBA00001946"/>
    </source>
</evidence>
<keyword evidence="3 9" id="KW-0963">Cytoplasm</keyword>
<dbReference type="InterPro" id="IPR012003">
    <property type="entry name" value="ATP_PFK_prok-type"/>
</dbReference>
<dbReference type="Proteomes" id="UP001165395">
    <property type="component" value="Unassembled WGS sequence"/>
</dbReference>
<keyword evidence="9" id="KW-0547">Nucleotide-binding</keyword>
<dbReference type="Pfam" id="PF00365">
    <property type="entry name" value="PFK"/>
    <property type="match status" value="1"/>
</dbReference>
<feature type="binding site" evidence="9">
    <location>
        <position position="13"/>
    </location>
    <ligand>
        <name>ATP</name>
        <dbReference type="ChEBI" id="CHEBI:30616"/>
    </ligand>
</feature>
<dbReference type="InterPro" id="IPR022953">
    <property type="entry name" value="ATP_PFK"/>
</dbReference>
<dbReference type="InterPro" id="IPR000023">
    <property type="entry name" value="Phosphofructokinase_dom"/>
</dbReference>
<feature type="active site" description="Proton acceptor" evidence="9">
    <location>
        <position position="142"/>
    </location>
</feature>
<comment type="function">
    <text evidence="9">Catalyzes the phosphorylation of D-fructose 6-phosphate to fructose 1,6-bisphosphate by ATP, the first committing step of glycolysis.</text>
</comment>
<comment type="cofactor">
    <cofactor evidence="1 9">
        <name>Mg(2+)</name>
        <dbReference type="ChEBI" id="CHEBI:18420"/>
    </cofactor>
</comment>
<dbReference type="RefSeq" id="WP_227182131.1">
    <property type="nucleotide sequence ID" value="NZ_JAJBZT010000015.1"/>
</dbReference>
<sequence>MKQLTIGILTGGGDCPGLNAVIRAVTQTAIRQFDAKVIGIEDGFEGLVEGRTSVLTLGMTEGLLPQGGTILGTSNKGDPWHYRTMLSDGTMKSEDRSADMLKTVNELGIDVLVTIGGDGTMQLAGQLAAMNIPIIGVPKTIDNDLAATDQTFGFDTAVSIVSDALERLATTASSHHRVMVVEVMGRSAGWIALAGGLAGAADVILLPEIDWTWEAVCQKVLQRHSEGMRYSLVCVAEGALLPDGCIVSQTDARLTDPIHMGGIGHVVAKELEQRTKLESRVTVLGHLQRGGSPTSYDRLLSTRFGVAAAECAGKHQFGVLVALRNNEIVAVPVEEALGPRKVVPTNHSLIEDGRRLGVCFGD</sequence>
<reference evidence="11" key="1">
    <citation type="submission" date="2021-10" db="EMBL/GenBank/DDBJ databases">
        <title>The complete genome sequence of Leeia sp. TBRC 13508.</title>
        <authorList>
            <person name="Charoenyingcharoen P."/>
            <person name="Yukphan P."/>
        </authorList>
    </citation>
    <scope>NUCLEOTIDE SEQUENCE</scope>
    <source>
        <strain evidence="11">TBRC 13508</strain>
    </source>
</reference>
<keyword evidence="6 9" id="KW-0418">Kinase</keyword>
<dbReference type="InterPro" id="IPR015912">
    <property type="entry name" value="Phosphofructokinase_CS"/>
</dbReference>
<feature type="binding site" evidence="9">
    <location>
        <position position="280"/>
    </location>
    <ligand>
        <name>substrate</name>
        <note>ligand shared between dimeric partners</note>
    </ligand>
</feature>
<gene>
    <name evidence="9" type="primary">pfkA</name>
    <name evidence="11" type="ORF">LIN78_17270</name>
</gene>
<organism evidence="11 12">
    <name type="scientific">Leeia speluncae</name>
    <dbReference type="NCBI Taxonomy" id="2884804"/>
    <lineage>
        <taxon>Bacteria</taxon>
        <taxon>Pseudomonadati</taxon>
        <taxon>Pseudomonadota</taxon>
        <taxon>Betaproteobacteria</taxon>
        <taxon>Neisseriales</taxon>
        <taxon>Leeiaceae</taxon>
        <taxon>Leeia</taxon>
    </lineage>
</organism>
<name>A0ABS8DAT2_9NEIS</name>
<keyword evidence="7 9" id="KW-0460">Magnesium</keyword>